<reference evidence="1 2" key="1">
    <citation type="submission" date="2020-08" db="EMBL/GenBank/DDBJ databases">
        <authorList>
            <person name="Canfield G.S."/>
            <person name="Duerkop B.A."/>
        </authorList>
    </citation>
    <scope>NUCLEOTIDE SEQUENCE [LARGE SCALE GENOMIC DNA]</scope>
</reference>
<evidence type="ECO:0000313" key="1">
    <source>
        <dbReference type="EMBL" id="QOC57575.1"/>
    </source>
</evidence>
<proteinExistence type="predicted"/>
<accession>A0A7L7SXH3</accession>
<dbReference type="EMBL" id="MT939241">
    <property type="protein sequence ID" value="QOC57575.1"/>
    <property type="molecule type" value="Genomic_DNA"/>
</dbReference>
<gene>
    <name evidence="1" type="ORF">phi9183_ORF082</name>
</gene>
<name>A0A7L7SXH3_9CAUD</name>
<organism evidence="1 2">
    <name type="scientific">Enterococcus phage 9183</name>
    <dbReference type="NCBI Taxonomy" id="2763102"/>
    <lineage>
        <taxon>Viruses</taxon>
        <taxon>Duplodnaviria</taxon>
        <taxon>Heunggongvirae</taxon>
        <taxon>Uroviricota</taxon>
        <taxon>Caudoviricetes</taxon>
        <taxon>Andrewesvirinae</taxon>
        <taxon>Denvervirus</taxon>
        <taxon>Denvervirus dv9183</taxon>
    </lineage>
</organism>
<evidence type="ECO:0008006" key="3">
    <source>
        <dbReference type="Google" id="ProtNLM"/>
    </source>
</evidence>
<evidence type="ECO:0000313" key="2">
    <source>
        <dbReference type="Proteomes" id="UP000516647"/>
    </source>
</evidence>
<protein>
    <recommendedName>
        <fullName evidence="3">XkdX family protein</fullName>
    </recommendedName>
</protein>
<dbReference type="Proteomes" id="UP000516647">
    <property type="component" value="Segment"/>
</dbReference>
<sequence length="44" mass="5292">MYEFDLIKDMYNVGFLKEEELYMFVPESITEDQVREIIEGAKEV</sequence>
<keyword evidence="2" id="KW-1185">Reference proteome</keyword>